<feature type="compositionally biased region" description="Pro residues" evidence="6">
    <location>
        <begin position="492"/>
        <end position="553"/>
    </location>
</feature>
<dbReference type="Pfam" id="PF02518">
    <property type="entry name" value="HATPase_c"/>
    <property type="match status" value="1"/>
</dbReference>
<dbReference type="SMART" id="SM00387">
    <property type="entry name" value="HATPase_c"/>
    <property type="match status" value="1"/>
</dbReference>
<evidence type="ECO:0000256" key="4">
    <source>
        <dbReference type="ARBA" id="ARBA00022679"/>
    </source>
</evidence>
<dbReference type="InterPro" id="IPR003594">
    <property type="entry name" value="HATPase_dom"/>
</dbReference>
<feature type="region of interest" description="Disordered" evidence="6">
    <location>
        <begin position="454"/>
        <end position="673"/>
    </location>
</feature>
<keyword evidence="7" id="KW-0812">Transmembrane</keyword>
<evidence type="ECO:0000313" key="9">
    <source>
        <dbReference type="EMBL" id="QKM70805.1"/>
    </source>
</evidence>
<dbReference type="RefSeq" id="WP_130585346.1">
    <property type="nucleotide sequence ID" value="NZ_CP029159.1"/>
</dbReference>
<dbReference type="EMBL" id="CP029159">
    <property type="protein sequence ID" value="QKM70805.1"/>
    <property type="molecule type" value="Genomic_DNA"/>
</dbReference>
<keyword evidence="9" id="KW-0067">ATP-binding</keyword>
<gene>
    <name evidence="9" type="ORF">STSU_030425</name>
</gene>
<evidence type="ECO:0000256" key="6">
    <source>
        <dbReference type="SAM" id="MobiDB-lite"/>
    </source>
</evidence>
<keyword evidence="7" id="KW-0472">Membrane</keyword>
<keyword evidence="5" id="KW-0418">Kinase</keyword>
<feature type="domain" description="Histidine kinase/HSP90-like ATPase" evidence="8">
    <location>
        <begin position="333"/>
        <end position="444"/>
    </location>
</feature>
<accession>A0A7G3UN46</accession>
<feature type="transmembrane region" description="Helical" evidence="7">
    <location>
        <begin position="47"/>
        <end position="69"/>
    </location>
</feature>
<keyword evidence="7" id="KW-1133">Transmembrane helix</keyword>
<evidence type="ECO:0000256" key="7">
    <source>
        <dbReference type="SAM" id="Phobius"/>
    </source>
</evidence>
<keyword evidence="4" id="KW-0808">Transferase</keyword>
<keyword evidence="3" id="KW-0597">Phosphoprotein</keyword>
<feature type="compositionally biased region" description="Gly residues" evidence="6">
    <location>
        <begin position="627"/>
        <end position="638"/>
    </location>
</feature>
<dbReference type="PANTHER" id="PTHR45436">
    <property type="entry name" value="SENSOR HISTIDINE KINASE YKOH"/>
    <property type="match status" value="1"/>
</dbReference>
<dbReference type="GO" id="GO:0005886">
    <property type="term" value="C:plasma membrane"/>
    <property type="evidence" value="ECO:0007669"/>
    <property type="project" value="TreeGrafter"/>
</dbReference>
<comment type="catalytic activity">
    <reaction evidence="1">
        <text>ATP + protein L-histidine = ADP + protein N-phospho-L-histidine.</text>
        <dbReference type="EC" id="2.7.13.3"/>
    </reaction>
</comment>
<dbReference type="GO" id="GO:0004673">
    <property type="term" value="F:protein histidine kinase activity"/>
    <property type="evidence" value="ECO:0007669"/>
    <property type="project" value="UniProtKB-EC"/>
</dbReference>
<evidence type="ECO:0000259" key="8">
    <source>
        <dbReference type="SMART" id="SM00387"/>
    </source>
</evidence>
<dbReference type="GO" id="GO:0005524">
    <property type="term" value="F:ATP binding"/>
    <property type="evidence" value="ECO:0007669"/>
    <property type="project" value="UniProtKB-KW"/>
</dbReference>
<feature type="compositionally biased region" description="Low complexity" evidence="6">
    <location>
        <begin position="639"/>
        <end position="655"/>
    </location>
</feature>
<dbReference type="PANTHER" id="PTHR45436:SF5">
    <property type="entry name" value="SENSOR HISTIDINE KINASE TRCS"/>
    <property type="match status" value="1"/>
</dbReference>
<dbReference type="Gene3D" id="3.30.565.10">
    <property type="entry name" value="Histidine kinase-like ATPase, C-terminal domain"/>
    <property type="match status" value="1"/>
</dbReference>
<dbReference type="InterPro" id="IPR050428">
    <property type="entry name" value="TCS_sensor_his_kinase"/>
</dbReference>
<feature type="transmembrane region" description="Helical" evidence="7">
    <location>
        <begin position="21"/>
        <end position="41"/>
    </location>
</feature>
<evidence type="ECO:0000256" key="3">
    <source>
        <dbReference type="ARBA" id="ARBA00022553"/>
    </source>
</evidence>
<keyword evidence="10" id="KW-1185">Reference proteome</keyword>
<dbReference type="GO" id="GO:0000160">
    <property type="term" value="P:phosphorelay signal transduction system"/>
    <property type="evidence" value="ECO:0007669"/>
    <property type="project" value="TreeGrafter"/>
</dbReference>
<evidence type="ECO:0000313" key="10">
    <source>
        <dbReference type="Proteomes" id="UP000005940"/>
    </source>
</evidence>
<dbReference type="InterPro" id="IPR036890">
    <property type="entry name" value="HATPase_C_sf"/>
</dbReference>
<dbReference type="Proteomes" id="UP000005940">
    <property type="component" value="Chromosome"/>
</dbReference>
<evidence type="ECO:0000256" key="1">
    <source>
        <dbReference type="ARBA" id="ARBA00000085"/>
    </source>
</evidence>
<protein>
    <recommendedName>
        <fullName evidence="2">histidine kinase</fullName>
        <ecNumber evidence="2">2.7.13.3</ecNumber>
    </recommendedName>
</protein>
<keyword evidence="9" id="KW-0547">Nucleotide-binding</keyword>
<organism evidence="9 10">
    <name type="scientific">Streptomyces tsukubensis (strain DSM 42081 / NBRC 108919 / NRRL 18488 / 9993)</name>
    <dbReference type="NCBI Taxonomy" id="1114943"/>
    <lineage>
        <taxon>Bacteria</taxon>
        <taxon>Bacillati</taxon>
        <taxon>Actinomycetota</taxon>
        <taxon>Actinomycetes</taxon>
        <taxon>Kitasatosporales</taxon>
        <taxon>Streptomycetaceae</taxon>
        <taxon>Streptomyces</taxon>
    </lineage>
</organism>
<dbReference type="SUPFAM" id="SSF55874">
    <property type="entry name" value="ATPase domain of HSP90 chaperone/DNA topoisomerase II/histidine kinase"/>
    <property type="match status" value="1"/>
</dbReference>
<name>A0A7G3UN46_STRT9</name>
<proteinExistence type="predicted"/>
<evidence type="ECO:0000256" key="5">
    <source>
        <dbReference type="ARBA" id="ARBA00022777"/>
    </source>
</evidence>
<evidence type="ECO:0000256" key="2">
    <source>
        <dbReference type="ARBA" id="ARBA00012438"/>
    </source>
</evidence>
<reference evidence="9 10" key="1">
    <citation type="journal article" date="2012" name="J. Bacteriol.">
        <title>Draft genome of Streptomyces tsukubaensis NRRL 18488, the producer of the clinically important immunosuppressant tacrolimus (FK506).</title>
        <authorList>
            <person name="Barreiro C."/>
            <person name="Prieto C."/>
            <person name="Sola-Landa A."/>
            <person name="Solera E."/>
            <person name="Martinez-Castro M."/>
            <person name="Perez-Redondo R."/>
            <person name="Garcia-Estrada C."/>
            <person name="Aparicio J.F."/>
            <person name="Fernandez-Martinez L.T."/>
            <person name="Santos-Aberturas J."/>
            <person name="Salehi-Najafabadi Z."/>
            <person name="Rodriguez-Garcia A."/>
            <person name="Tauch A."/>
            <person name="Martin J.F."/>
        </authorList>
    </citation>
    <scope>NUCLEOTIDE SEQUENCE [LARGE SCALE GENOMIC DNA]</scope>
    <source>
        <strain evidence="10">DSM 42081 / NBRC 108919 / NRRL 18488 / 9993</strain>
    </source>
</reference>
<sequence length="673" mass="69034">MSVQVAPKPHRIRTPRPLPPAVAPAAVALAAIAGVTAIATAPAPARVWAAVTVTLAWAAITAGVVFGTLNARRLRVAAAASDEVARALRIRSARADEDVVRLLEVTLPLVVKRLRDGEGADAVLGDVPQPAHPLLRAVLAHCAAELAAGESVARAATADSVTAVRRLARAADELDLLTSSALPAALARLRAGDAADTVLAALKPPGDDRLRILLDTVVREVARSERRAAAVMGAGTKTLSRVQAMSVSMLADLREMQDRHGGEIFGELLGLDHKTSQLGLLADRLSLLMGGRTSRTWNRPIGMESVLRGAVGRISAYRRVRLHSTSTARIAGYAAEAVMHLLAELMDNAANFSPPVDEVHVYVEERAAGLVVTVEDSGLKMAEAQLRRAEEAVSGRAADLSYLPSTRIGLVVVGLLAVKYHMTVTYRPSSRGGTGVVVLLPPQLLHQEQLPYQETRQGASGLPETPVPGGQRDPGPSPERGAEPRPSGAFPGPVPPDPVLPEPVLPDPVPPGPVPPDSVPRGPALPEPRSPYPGAPGAVPPAAAPGPGIPPPRSSGTPGGPGMATPNGLPVRPRGRTMAAADRGRTETPGDRSGTTGGTGRDAGAQFAAFHRSTARPAAARSPVLGGATGTTGPGDAGGAARPGPTGGPSPARAGEQAGGTAAVEPTAESSRP</sequence>
<dbReference type="EC" id="2.7.13.3" evidence="2"/>
<dbReference type="AlphaFoldDB" id="A0A7G3UN46"/>